<feature type="compositionally biased region" description="Polar residues" evidence="1">
    <location>
        <begin position="174"/>
        <end position="185"/>
    </location>
</feature>
<feature type="compositionally biased region" description="Gly residues" evidence="1">
    <location>
        <begin position="77"/>
        <end position="90"/>
    </location>
</feature>
<protein>
    <submittedName>
        <fullName evidence="2">Uncharacterized protein</fullName>
    </submittedName>
</protein>
<sequence>MASQIQFSKTHIFLRNGGFALDNWALPSGRCEPDVANWMLWDWHALIVYPGCAPCSLCLPSCLAGRQRPSHLTEGLEGTGGAEGCGGTGGGRRHTNESGSPQCECVYRCVHCVDWRVKCVSQSDQRAGRTSAGGSASPAFVYSGSPPCIQPPRLAYTYHPKLTSGPSELRRNIRQTSTPTCSTNT</sequence>
<name>A0A7R9DF75_TIMCR</name>
<reference evidence="2" key="1">
    <citation type="submission" date="2020-11" db="EMBL/GenBank/DDBJ databases">
        <authorList>
            <person name="Tran Van P."/>
        </authorList>
    </citation>
    <scope>NUCLEOTIDE SEQUENCE</scope>
</reference>
<feature type="region of interest" description="Disordered" evidence="1">
    <location>
        <begin position="163"/>
        <end position="185"/>
    </location>
</feature>
<organism evidence="2">
    <name type="scientific">Timema cristinae</name>
    <name type="common">Walking stick</name>
    <dbReference type="NCBI Taxonomy" id="61476"/>
    <lineage>
        <taxon>Eukaryota</taxon>
        <taxon>Metazoa</taxon>
        <taxon>Ecdysozoa</taxon>
        <taxon>Arthropoda</taxon>
        <taxon>Hexapoda</taxon>
        <taxon>Insecta</taxon>
        <taxon>Pterygota</taxon>
        <taxon>Neoptera</taxon>
        <taxon>Polyneoptera</taxon>
        <taxon>Phasmatodea</taxon>
        <taxon>Timematodea</taxon>
        <taxon>Timematoidea</taxon>
        <taxon>Timematidae</taxon>
        <taxon>Timema</taxon>
    </lineage>
</organism>
<accession>A0A7R9DF75</accession>
<proteinExistence type="predicted"/>
<evidence type="ECO:0000256" key="1">
    <source>
        <dbReference type="SAM" id="MobiDB-lite"/>
    </source>
</evidence>
<feature type="region of interest" description="Disordered" evidence="1">
    <location>
        <begin position="73"/>
        <end position="100"/>
    </location>
</feature>
<dbReference type="EMBL" id="OC323786">
    <property type="protein sequence ID" value="CAD7413543.1"/>
    <property type="molecule type" value="Genomic_DNA"/>
</dbReference>
<evidence type="ECO:0000313" key="2">
    <source>
        <dbReference type="EMBL" id="CAD7413543.1"/>
    </source>
</evidence>
<dbReference type="AlphaFoldDB" id="A0A7R9DF75"/>
<gene>
    <name evidence="2" type="ORF">TCEB3V08_LOCUS11797</name>
</gene>